<dbReference type="Pfam" id="PF02784">
    <property type="entry name" value="Orn_Arg_deC_N"/>
    <property type="match status" value="1"/>
</dbReference>
<evidence type="ECO:0000256" key="3">
    <source>
        <dbReference type="ARBA" id="ARBA00022898"/>
    </source>
</evidence>
<accession>A0A0S4JJ84</accession>
<dbReference type="PROSITE" id="PS00878">
    <property type="entry name" value="ODR_DC_2_1"/>
    <property type="match status" value="1"/>
</dbReference>
<dbReference type="PANTHER" id="PTHR11482">
    <property type="entry name" value="ARGININE/DIAMINOPIMELATE/ORNITHINE DECARBOXYLASE"/>
    <property type="match status" value="1"/>
</dbReference>
<dbReference type="GO" id="GO:0004586">
    <property type="term" value="F:ornithine decarboxylase activity"/>
    <property type="evidence" value="ECO:0007669"/>
    <property type="project" value="UniProtKB-EC"/>
</dbReference>
<dbReference type="InterPro" id="IPR009006">
    <property type="entry name" value="Ala_racemase/Decarboxylase_C"/>
</dbReference>
<evidence type="ECO:0000256" key="1">
    <source>
        <dbReference type="ARBA" id="ARBA00001933"/>
    </source>
</evidence>
<dbReference type="SUPFAM" id="SSF51419">
    <property type="entry name" value="PLP-binding barrel"/>
    <property type="match status" value="1"/>
</dbReference>
<evidence type="ECO:0000259" key="10">
    <source>
        <dbReference type="Pfam" id="PF02784"/>
    </source>
</evidence>
<comment type="similarity">
    <text evidence="2">Belongs to the Orn/Lys/Arg decarboxylase class-II family.</text>
</comment>
<dbReference type="EC" id="4.1.1.17" evidence="6"/>
<dbReference type="PRINTS" id="PR01182">
    <property type="entry name" value="ORNDCRBXLASE"/>
</dbReference>
<evidence type="ECO:0000313" key="11">
    <source>
        <dbReference type="EMBL" id="CUG91552.1"/>
    </source>
</evidence>
<dbReference type="GO" id="GO:0005737">
    <property type="term" value="C:cytoplasm"/>
    <property type="evidence" value="ECO:0007669"/>
    <property type="project" value="TreeGrafter"/>
</dbReference>
<reference evidence="12" key="1">
    <citation type="submission" date="2015-09" db="EMBL/GenBank/DDBJ databases">
        <authorList>
            <consortium name="Pathogen Informatics"/>
        </authorList>
    </citation>
    <scope>NUCLEOTIDE SEQUENCE [LARGE SCALE GENOMIC DNA]</scope>
    <source>
        <strain evidence="12">Lake Konstanz</strain>
    </source>
</reference>
<comment type="pathway">
    <text evidence="5">Amine and polyamine biosynthesis; putrescine biosynthesis via L-ornithine pathway; putrescine from L-ornithine: step 1/1.</text>
</comment>
<evidence type="ECO:0000256" key="9">
    <source>
        <dbReference type="PIRSR" id="PIRSR600183-50"/>
    </source>
</evidence>
<dbReference type="PANTHER" id="PTHR11482:SF6">
    <property type="entry name" value="ORNITHINE DECARBOXYLASE 1-RELATED"/>
    <property type="match status" value="1"/>
</dbReference>
<dbReference type="GO" id="GO:0033387">
    <property type="term" value="P:putrescine biosynthetic process from arginine, via ornithine"/>
    <property type="evidence" value="ECO:0007669"/>
    <property type="project" value="TreeGrafter"/>
</dbReference>
<dbReference type="SUPFAM" id="SSF50621">
    <property type="entry name" value="Alanine racemase C-terminal domain-like"/>
    <property type="match status" value="1"/>
</dbReference>
<keyword evidence="12" id="KW-1185">Reference proteome</keyword>
<dbReference type="Proteomes" id="UP000051952">
    <property type="component" value="Unassembled WGS sequence"/>
</dbReference>
<dbReference type="CDD" id="cd00622">
    <property type="entry name" value="PLPDE_III_ODC"/>
    <property type="match status" value="1"/>
</dbReference>
<sequence>PRGPGQEAQAFYTHSESKVPSQKKNSAQLRLALSAVQFVPPQHLCEVHPSLLGNSAAFSIIQPQAGCAATTPASLHEAFSESKTAAEHEDVASFFAANQDLIAPVQQALRDLNCKSMPCNTSDTDDYWRDMTAHFVRNNPDSNKYHDLDSFYMVDMGRVVIQMAKFKKHLPTVQPHYAVKCNPSNEIIKMLSSLGCSYDCASGAEIAAVIDGNCATPDDIVYANPCKTIPDMQRAKSYGVRYVTFDNIDELAKLAAHMPHCKAILRIKTNDSAAVCQFSTKFGARMGDVPVLLRRAQELGVQVVGCSFHVGSGNNDPNAYLNSIRDARSVFDQGIELGFEMKILDLGGGFPGSEPPIGRDGKPECLSFEEIASYIRPCLEEYFSSARVIAEPGRFFSADTHALAMNVHSMRVVPMPNPSGGEDLQEYQYYVNDGLYHSFNSIVFDHAHPMLHVLNPDTEARIHTSTIFGPTCDSIDCLLKRQPFPELALGEWLFVPSMGSYTRAAGAPFNGFETKRTEYICSLKLDF</sequence>
<keyword evidence="4" id="KW-0456">Lyase</keyword>
<evidence type="ECO:0000256" key="5">
    <source>
        <dbReference type="ARBA" id="ARBA00034115"/>
    </source>
</evidence>
<feature type="modified residue" description="N6-(pyridoxal phosphate)lysine" evidence="9">
    <location>
        <position position="180"/>
    </location>
</feature>
<evidence type="ECO:0000313" key="12">
    <source>
        <dbReference type="Proteomes" id="UP000051952"/>
    </source>
</evidence>
<feature type="domain" description="Orn/DAP/Arg decarboxylase 2 N-terminal" evidence="10">
    <location>
        <begin position="158"/>
        <end position="398"/>
    </location>
</feature>
<protein>
    <recommendedName>
        <fullName evidence="6">ornithine decarboxylase</fullName>
        <ecNumber evidence="6">4.1.1.17</ecNumber>
    </recommendedName>
</protein>
<keyword evidence="3 9" id="KW-0663">Pyridoxal phosphate</keyword>
<comment type="subunit">
    <text evidence="7">Homodimer. Only the dimer is catalytically active, as the active sites are constructed of residues from both monomers.</text>
</comment>
<dbReference type="InterPro" id="IPR029066">
    <property type="entry name" value="PLP-binding_barrel"/>
</dbReference>
<dbReference type="OrthoDB" id="5034579at2759"/>
<dbReference type="Gene3D" id="3.20.20.10">
    <property type="entry name" value="Alanine racemase"/>
    <property type="match status" value="1"/>
</dbReference>
<dbReference type="PRINTS" id="PR01179">
    <property type="entry name" value="ODADCRBXLASE"/>
</dbReference>
<dbReference type="AlphaFoldDB" id="A0A0S4JJ84"/>
<name>A0A0S4JJ84_BODSA</name>
<dbReference type="EMBL" id="CYKH01001940">
    <property type="protein sequence ID" value="CUG91552.1"/>
    <property type="molecule type" value="Genomic_DNA"/>
</dbReference>
<dbReference type="PROSITE" id="PS00879">
    <property type="entry name" value="ODR_DC_2_2"/>
    <property type="match status" value="1"/>
</dbReference>
<evidence type="ECO:0000256" key="2">
    <source>
        <dbReference type="ARBA" id="ARBA00008872"/>
    </source>
</evidence>
<gene>
    <name evidence="11" type="ORF">BSAL_32650</name>
</gene>
<dbReference type="InterPro" id="IPR000183">
    <property type="entry name" value="Orn/DAP/Arg_de-COase"/>
</dbReference>
<dbReference type="InterPro" id="IPR022657">
    <property type="entry name" value="De-COase2_CS"/>
</dbReference>
<evidence type="ECO:0000256" key="6">
    <source>
        <dbReference type="ARBA" id="ARBA00034138"/>
    </source>
</evidence>
<dbReference type="FunFam" id="3.20.20.10:FF:000005">
    <property type="entry name" value="Ornithine decarboxylase"/>
    <property type="match status" value="1"/>
</dbReference>
<feature type="non-terminal residue" evidence="11">
    <location>
        <position position="1"/>
    </location>
</feature>
<evidence type="ECO:0000256" key="8">
    <source>
        <dbReference type="ARBA" id="ARBA00049127"/>
    </source>
</evidence>
<organism evidence="11 12">
    <name type="scientific">Bodo saltans</name>
    <name type="common">Flagellated protozoan</name>
    <dbReference type="NCBI Taxonomy" id="75058"/>
    <lineage>
        <taxon>Eukaryota</taxon>
        <taxon>Discoba</taxon>
        <taxon>Euglenozoa</taxon>
        <taxon>Kinetoplastea</taxon>
        <taxon>Metakinetoplastina</taxon>
        <taxon>Eubodonida</taxon>
        <taxon>Bodonidae</taxon>
        <taxon>Bodo</taxon>
    </lineage>
</organism>
<dbReference type="VEuPathDB" id="TriTrypDB:BSAL_32650"/>
<feature type="active site" description="Proton donor" evidence="9">
    <location>
        <position position="472"/>
    </location>
</feature>
<comment type="catalytic activity">
    <reaction evidence="8">
        <text>L-ornithine + H(+) = putrescine + CO2</text>
        <dbReference type="Rhea" id="RHEA:22964"/>
        <dbReference type="ChEBI" id="CHEBI:15378"/>
        <dbReference type="ChEBI" id="CHEBI:16526"/>
        <dbReference type="ChEBI" id="CHEBI:46911"/>
        <dbReference type="ChEBI" id="CHEBI:326268"/>
        <dbReference type="EC" id="4.1.1.17"/>
    </reaction>
</comment>
<dbReference type="InterPro" id="IPR022644">
    <property type="entry name" value="De-COase2_N"/>
</dbReference>
<dbReference type="Gene3D" id="2.40.37.10">
    <property type="entry name" value="Lyase, Ornithine Decarboxylase, Chain A, domain 1"/>
    <property type="match status" value="1"/>
</dbReference>
<proteinExistence type="inferred from homology"/>
<dbReference type="OMA" id="SFFVCDL"/>
<dbReference type="InterPro" id="IPR002433">
    <property type="entry name" value="Orn_de-COase"/>
</dbReference>
<evidence type="ECO:0000256" key="4">
    <source>
        <dbReference type="ARBA" id="ARBA00023239"/>
    </source>
</evidence>
<comment type="cofactor">
    <cofactor evidence="1 9">
        <name>pyridoxal 5'-phosphate</name>
        <dbReference type="ChEBI" id="CHEBI:597326"/>
    </cofactor>
</comment>
<dbReference type="InterPro" id="IPR022653">
    <property type="entry name" value="De-COase2_pyr-phos_BS"/>
</dbReference>
<evidence type="ECO:0000256" key="7">
    <source>
        <dbReference type="ARBA" id="ARBA00046672"/>
    </source>
</evidence>